<dbReference type="EMBL" id="BSYI01000019">
    <property type="protein sequence ID" value="GMG83387.1"/>
    <property type="molecule type" value="Genomic_DNA"/>
</dbReference>
<dbReference type="PANTHER" id="PTHR43213:SF5">
    <property type="entry name" value="BIFUNCTIONAL DTTP_UTP PYROPHOSPHATASE_METHYLTRANSFERASE PROTEIN-RELATED"/>
    <property type="match status" value="1"/>
</dbReference>
<dbReference type="InterPro" id="IPR003697">
    <property type="entry name" value="Maf-like"/>
</dbReference>
<evidence type="ECO:0000256" key="2">
    <source>
        <dbReference type="ARBA" id="ARBA00022801"/>
    </source>
</evidence>
<comment type="similarity">
    <text evidence="4">Belongs to the Maf family. YhdE subfamily.</text>
</comment>
<comment type="caution">
    <text evidence="4">Lacks conserved residue(s) required for the propagation of feature annotation.</text>
</comment>
<dbReference type="HAMAP" id="MF_00528">
    <property type="entry name" value="Maf"/>
    <property type="match status" value="1"/>
</dbReference>
<organism evidence="6 7">
    <name type="scientific">Paralimibaculum aggregatum</name>
    <dbReference type="NCBI Taxonomy" id="3036245"/>
    <lineage>
        <taxon>Bacteria</taxon>
        <taxon>Pseudomonadati</taxon>
        <taxon>Pseudomonadota</taxon>
        <taxon>Alphaproteobacteria</taxon>
        <taxon>Rhodobacterales</taxon>
        <taxon>Paracoccaceae</taxon>
        <taxon>Paralimibaculum</taxon>
    </lineage>
</organism>
<evidence type="ECO:0000256" key="4">
    <source>
        <dbReference type="HAMAP-Rule" id="MF_00528"/>
    </source>
</evidence>
<comment type="subcellular location">
    <subcellularLocation>
        <location evidence="4">Cytoplasm</location>
    </subcellularLocation>
</comment>
<comment type="catalytic activity">
    <reaction evidence="4">
        <text>dTTP + H2O = dTMP + diphosphate + H(+)</text>
        <dbReference type="Rhea" id="RHEA:28534"/>
        <dbReference type="ChEBI" id="CHEBI:15377"/>
        <dbReference type="ChEBI" id="CHEBI:15378"/>
        <dbReference type="ChEBI" id="CHEBI:33019"/>
        <dbReference type="ChEBI" id="CHEBI:37568"/>
        <dbReference type="ChEBI" id="CHEBI:63528"/>
        <dbReference type="EC" id="3.6.1.9"/>
    </reaction>
</comment>
<protein>
    <recommendedName>
        <fullName evidence="4">dTTP/UTP pyrophosphatase</fullName>
        <shortName evidence="4">dTTPase/UTPase</shortName>
        <ecNumber evidence="4">3.6.1.9</ecNumber>
    </recommendedName>
    <alternativeName>
        <fullName evidence="4">Nucleoside triphosphate pyrophosphatase</fullName>
    </alternativeName>
    <alternativeName>
        <fullName evidence="4">Nucleotide pyrophosphatase</fullName>
        <shortName evidence="4">Nucleotide PPase</shortName>
    </alternativeName>
</protein>
<comment type="caution">
    <text evidence="6">The sequence shown here is derived from an EMBL/GenBank/DDBJ whole genome shotgun (WGS) entry which is preliminary data.</text>
</comment>
<dbReference type="Pfam" id="PF02545">
    <property type="entry name" value="Maf"/>
    <property type="match status" value="1"/>
</dbReference>
<keyword evidence="2 4" id="KW-0378">Hydrolase</keyword>
<dbReference type="Proteomes" id="UP001239909">
    <property type="component" value="Unassembled WGS sequence"/>
</dbReference>
<accession>A0ABQ6LJE1</accession>
<comment type="cofactor">
    <cofactor evidence="1 4">
        <name>a divalent metal cation</name>
        <dbReference type="ChEBI" id="CHEBI:60240"/>
    </cofactor>
</comment>
<dbReference type="SUPFAM" id="SSF52972">
    <property type="entry name" value="ITPase-like"/>
    <property type="match status" value="1"/>
</dbReference>
<evidence type="ECO:0000313" key="6">
    <source>
        <dbReference type="EMBL" id="GMG83387.1"/>
    </source>
</evidence>
<gene>
    <name evidence="6" type="ORF">LNKW23_26000</name>
</gene>
<name>A0ABQ6LJE1_9RHOB</name>
<evidence type="ECO:0000256" key="3">
    <source>
        <dbReference type="ARBA" id="ARBA00023080"/>
    </source>
</evidence>
<keyword evidence="3 4" id="KW-0546">Nucleotide metabolism</keyword>
<keyword evidence="4" id="KW-0963">Cytoplasm</keyword>
<feature type="site" description="Important for substrate specificity" evidence="4">
    <location>
        <position position="58"/>
    </location>
</feature>
<dbReference type="InterPro" id="IPR029001">
    <property type="entry name" value="ITPase-like_fam"/>
</dbReference>
<proteinExistence type="inferred from homology"/>
<evidence type="ECO:0000256" key="1">
    <source>
        <dbReference type="ARBA" id="ARBA00001968"/>
    </source>
</evidence>
<reference evidence="6 7" key="1">
    <citation type="submission" date="2023-04" db="EMBL/GenBank/DDBJ databases">
        <title>Marinoamorphus aggregata gen. nov., sp. Nov., isolate from tissue of brittle star Ophioplocus japonicus.</title>
        <authorList>
            <person name="Kawano K."/>
            <person name="Sawayama S."/>
            <person name="Nakagawa S."/>
        </authorList>
    </citation>
    <scope>NUCLEOTIDE SEQUENCE [LARGE SCALE GENOMIC DNA]</scope>
    <source>
        <strain evidence="6 7">NKW23</strain>
    </source>
</reference>
<dbReference type="EC" id="3.6.1.9" evidence="4"/>
<dbReference type="Gene3D" id="3.90.950.10">
    <property type="match status" value="1"/>
</dbReference>
<keyword evidence="7" id="KW-1185">Reference proteome</keyword>
<dbReference type="CDD" id="cd00555">
    <property type="entry name" value="Maf"/>
    <property type="match status" value="1"/>
</dbReference>
<feature type="active site" description="Proton acceptor" evidence="4">
    <location>
        <position position="118"/>
    </location>
</feature>
<evidence type="ECO:0000256" key="5">
    <source>
        <dbReference type="SAM" id="MobiDB-lite"/>
    </source>
</evidence>
<feature type="region of interest" description="Disordered" evidence="5">
    <location>
        <begin position="1"/>
        <end position="35"/>
    </location>
</feature>
<sequence>MSAGRARTGATVPTGEVGAAGASSPARTGGTGSADAAAPVADAAASVPRLVLGSASPRRLDLLAQIGVVPDAVLPAEIDETPGPGELPRDYVARMAREKAAAVARAAGDGAGLVLAADTVVFAGRRILGKPADAAEAAAFLYLLSGRRHRVATAVCLLCPDGARARLVETRVRMKRLSDAEISAYLRSGEWRGKAGGYAIQGIAGAFVSEIIGSYTAVVGLPLAETAALLAGNGYPLRFEGPAA</sequence>
<feature type="site" description="Important for substrate specificity" evidence="4">
    <location>
        <position position="201"/>
    </location>
</feature>
<comment type="function">
    <text evidence="4">Nucleoside triphosphate pyrophosphatase that hydrolyzes dTTP and UTP. May have a dual role in cell division arrest and in preventing the incorporation of modified nucleotides into cellular nucleic acids.</text>
</comment>
<feature type="site" description="Important for substrate specificity" evidence="4">
    <location>
        <position position="119"/>
    </location>
</feature>
<comment type="catalytic activity">
    <reaction evidence="4">
        <text>UTP + H2O = UMP + diphosphate + H(+)</text>
        <dbReference type="Rhea" id="RHEA:29395"/>
        <dbReference type="ChEBI" id="CHEBI:15377"/>
        <dbReference type="ChEBI" id="CHEBI:15378"/>
        <dbReference type="ChEBI" id="CHEBI:33019"/>
        <dbReference type="ChEBI" id="CHEBI:46398"/>
        <dbReference type="ChEBI" id="CHEBI:57865"/>
        <dbReference type="EC" id="3.6.1.9"/>
    </reaction>
</comment>
<dbReference type="NCBIfam" id="TIGR00172">
    <property type="entry name" value="maf"/>
    <property type="match status" value="1"/>
</dbReference>
<evidence type="ECO:0000313" key="7">
    <source>
        <dbReference type="Proteomes" id="UP001239909"/>
    </source>
</evidence>
<dbReference type="PANTHER" id="PTHR43213">
    <property type="entry name" value="BIFUNCTIONAL DTTP/UTP PYROPHOSPHATASE/METHYLTRANSFERASE PROTEIN-RELATED"/>
    <property type="match status" value="1"/>
</dbReference>